<sequence length="168" mass="17220">MSSGNGRAAGVPDRVDYAGAVYGSLLAASVIAGTSPGRHPVPAPALAILLLATGLVFWFAHVYARLIGDRAHGAVWSRAEIRSVGAAELPLVKASVPPAAMASVGWLLGLSDATTAWLALFVALAGQVGWGVVATRRMGARTELVLVTGLVNLLLGLIIIALKVLLSH</sequence>
<evidence type="ECO:0000313" key="2">
    <source>
        <dbReference type="EMBL" id="SDS67878.1"/>
    </source>
</evidence>
<dbReference type="AlphaFoldDB" id="A0A1H1U5W9"/>
<evidence type="ECO:0000313" key="3">
    <source>
        <dbReference type="Proteomes" id="UP000198983"/>
    </source>
</evidence>
<proteinExistence type="predicted"/>
<keyword evidence="1" id="KW-0472">Membrane</keyword>
<dbReference type="RefSeq" id="WP_092654697.1">
    <property type="nucleotide sequence ID" value="NZ_LT629732.1"/>
</dbReference>
<dbReference type="EMBL" id="LT629732">
    <property type="protein sequence ID" value="SDS67878.1"/>
    <property type="molecule type" value="Genomic_DNA"/>
</dbReference>
<dbReference type="OrthoDB" id="3828063at2"/>
<keyword evidence="1" id="KW-1133">Transmembrane helix</keyword>
<keyword evidence="3" id="KW-1185">Reference proteome</keyword>
<feature type="transmembrane region" description="Helical" evidence="1">
    <location>
        <begin position="115"/>
        <end position="133"/>
    </location>
</feature>
<evidence type="ECO:0000256" key="1">
    <source>
        <dbReference type="SAM" id="Phobius"/>
    </source>
</evidence>
<protein>
    <recommendedName>
        <fullName evidence="4">Integral membrane protein</fullName>
    </recommendedName>
</protein>
<name>A0A1H1U5W9_9ACTN</name>
<keyword evidence="1" id="KW-0812">Transmembrane</keyword>
<evidence type="ECO:0008006" key="4">
    <source>
        <dbReference type="Google" id="ProtNLM"/>
    </source>
</evidence>
<gene>
    <name evidence="2" type="ORF">SAMN04489717_3490</name>
</gene>
<organism evidence="2 3">
    <name type="scientific">Actinopolymorpha singaporensis</name>
    <dbReference type="NCBI Taxonomy" id="117157"/>
    <lineage>
        <taxon>Bacteria</taxon>
        <taxon>Bacillati</taxon>
        <taxon>Actinomycetota</taxon>
        <taxon>Actinomycetes</taxon>
        <taxon>Propionibacteriales</taxon>
        <taxon>Actinopolymorphaceae</taxon>
        <taxon>Actinopolymorpha</taxon>
    </lineage>
</organism>
<reference evidence="2 3" key="1">
    <citation type="submission" date="2016-10" db="EMBL/GenBank/DDBJ databases">
        <authorList>
            <person name="de Groot N.N."/>
        </authorList>
    </citation>
    <scope>NUCLEOTIDE SEQUENCE [LARGE SCALE GENOMIC DNA]</scope>
    <source>
        <strain evidence="2 3">DSM 22024</strain>
    </source>
</reference>
<feature type="transmembrane region" description="Helical" evidence="1">
    <location>
        <begin position="145"/>
        <end position="166"/>
    </location>
</feature>
<dbReference type="Proteomes" id="UP000198983">
    <property type="component" value="Chromosome I"/>
</dbReference>
<accession>A0A1H1U5W9</accession>
<feature type="transmembrane region" description="Helical" evidence="1">
    <location>
        <begin position="45"/>
        <end position="68"/>
    </location>
</feature>